<dbReference type="SUPFAM" id="SSF46689">
    <property type="entry name" value="Homeodomain-like"/>
    <property type="match status" value="1"/>
</dbReference>
<protein>
    <submittedName>
        <fullName evidence="2">IS3 family transposase</fullName>
    </submittedName>
</protein>
<dbReference type="InterPro" id="IPR025948">
    <property type="entry name" value="HTH-like_dom"/>
</dbReference>
<comment type="caution">
    <text evidence="2">The sequence shown here is derived from an EMBL/GenBank/DDBJ whole genome shotgun (WGS) entry which is preliminary data.</text>
</comment>
<dbReference type="RefSeq" id="WP_371395171.1">
    <property type="nucleotide sequence ID" value="NZ_CP163422.1"/>
</dbReference>
<dbReference type="Pfam" id="PF13683">
    <property type="entry name" value="rve_3"/>
    <property type="match status" value="1"/>
</dbReference>
<dbReference type="InterPro" id="IPR002514">
    <property type="entry name" value="Transposase_8"/>
</dbReference>
<dbReference type="Pfam" id="PF13276">
    <property type="entry name" value="HTH_21"/>
    <property type="match status" value="1"/>
</dbReference>
<dbReference type="InterPro" id="IPR009057">
    <property type="entry name" value="Homeodomain-like_sf"/>
</dbReference>
<dbReference type="Pfam" id="PF01527">
    <property type="entry name" value="HTH_Tnp_1"/>
    <property type="match status" value="1"/>
</dbReference>
<evidence type="ECO:0000313" key="3">
    <source>
        <dbReference type="Proteomes" id="UP001596024"/>
    </source>
</evidence>
<dbReference type="Gene3D" id="3.30.420.10">
    <property type="entry name" value="Ribonuclease H-like superfamily/Ribonuclease H"/>
    <property type="match status" value="1"/>
</dbReference>
<gene>
    <name evidence="2" type="ORF">ACFPB0_12815</name>
</gene>
<sequence>MKRSKFTEAQIAFILRQAEEGTRVEEVCRKAGISQATFYNWKKKYGGLMPSEMKRLKQLEEENGRLKRIVADLSLDKEMLQDVIRRKLLRPARRRELVDHLRAAWRVSVRRACQVLRADRSTYQYKSQRGSQDELRQRIREIAETRVRYGYRRIHVLLQREGWSVNAKRVYRLYREMGLQLRNKTPKRKVKAKLREGRSDPVMANEVWAMDFVHDQLYDGRRMRILTVIDAFTRYVPAIEPRERFTGADVVDVLERICARHGHPRSIRVDQGPEFISRDLDLWAYANGVELDFSRPGKPTDNAFIESLNGKFRAECLNAHWFMNLADARGKCERWRRDYNTERPHSAIGYRTPAEARKASGLTQPALAP</sequence>
<dbReference type="InterPro" id="IPR001584">
    <property type="entry name" value="Integrase_cat-core"/>
</dbReference>
<dbReference type="Proteomes" id="UP001596024">
    <property type="component" value="Unassembled WGS sequence"/>
</dbReference>
<dbReference type="Gene3D" id="1.10.10.60">
    <property type="entry name" value="Homeodomain-like"/>
    <property type="match status" value="1"/>
</dbReference>
<proteinExistence type="predicted"/>
<dbReference type="InterPro" id="IPR012337">
    <property type="entry name" value="RNaseH-like_sf"/>
</dbReference>
<dbReference type="NCBIfam" id="NF033516">
    <property type="entry name" value="transpos_IS3"/>
    <property type="match status" value="1"/>
</dbReference>
<dbReference type="PROSITE" id="PS50994">
    <property type="entry name" value="INTEGRASE"/>
    <property type="match status" value="1"/>
</dbReference>
<dbReference type="PANTHER" id="PTHR47515:SF1">
    <property type="entry name" value="BLR2054 PROTEIN"/>
    <property type="match status" value="1"/>
</dbReference>
<feature type="domain" description="Integrase catalytic" evidence="1">
    <location>
        <begin position="197"/>
        <end position="361"/>
    </location>
</feature>
<dbReference type="InterPro" id="IPR048020">
    <property type="entry name" value="Transpos_IS3"/>
</dbReference>
<keyword evidence="3" id="KW-1185">Reference proteome</keyword>
<dbReference type="EMBL" id="JBHSGQ010000007">
    <property type="protein sequence ID" value="MFC4726174.1"/>
    <property type="molecule type" value="Genomic_DNA"/>
</dbReference>
<organism evidence="2 3">
    <name type="scientific">Glycocaulis abyssi</name>
    <dbReference type="NCBI Taxonomy" id="1433403"/>
    <lineage>
        <taxon>Bacteria</taxon>
        <taxon>Pseudomonadati</taxon>
        <taxon>Pseudomonadota</taxon>
        <taxon>Alphaproteobacteria</taxon>
        <taxon>Maricaulales</taxon>
        <taxon>Maricaulaceae</taxon>
        <taxon>Glycocaulis</taxon>
    </lineage>
</organism>
<dbReference type="SUPFAM" id="SSF53098">
    <property type="entry name" value="Ribonuclease H-like"/>
    <property type="match status" value="1"/>
</dbReference>
<accession>A0ABV9NFC8</accession>
<name>A0ABV9NFC8_9PROT</name>
<dbReference type="PANTHER" id="PTHR47515">
    <property type="entry name" value="LOW CALCIUM RESPONSE LOCUS PROTEIN T"/>
    <property type="match status" value="1"/>
</dbReference>
<evidence type="ECO:0000313" key="2">
    <source>
        <dbReference type="EMBL" id="MFC4726174.1"/>
    </source>
</evidence>
<reference evidence="3" key="1">
    <citation type="journal article" date="2019" name="Int. J. Syst. Evol. Microbiol.">
        <title>The Global Catalogue of Microorganisms (GCM) 10K type strain sequencing project: providing services to taxonomists for standard genome sequencing and annotation.</title>
        <authorList>
            <consortium name="The Broad Institute Genomics Platform"/>
            <consortium name="The Broad Institute Genome Sequencing Center for Infectious Disease"/>
            <person name="Wu L."/>
            <person name="Ma J."/>
        </authorList>
    </citation>
    <scope>NUCLEOTIDE SEQUENCE [LARGE SCALE GENOMIC DNA]</scope>
    <source>
        <strain evidence="3">CCUG 62981</strain>
    </source>
</reference>
<evidence type="ECO:0000259" key="1">
    <source>
        <dbReference type="PROSITE" id="PS50994"/>
    </source>
</evidence>
<dbReference type="InterPro" id="IPR036397">
    <property type="entry name" value="RNaseH_sf"/>
</dbReference>